<evidence type="ECO:0000313" key="2">
    <source>
        <dbReference type="EMBL" id="CAK9176605.1"/>
    </source>
</evidence>
<proteinExistence type="predicted"/>
<dbReference type="Proteomes" id="UP001642360">
    <property type="component" value="Unassembled WGS sequence"/>
</dbReference>
<reference evidence="2 3" key="1">
    <citation type="submission" date="2024-02" db="EMBL/GenBank/DDBJ databases">
        <authorList>
            <person name="Vignale AGUSTIN F."/>
            <person name="Sosa J E."/>
            <person name="Modenutti C."/>
        </authorList>
    </citation>
    <scope>NUCLEOTIDE SEQUENCE [LARGE SCALE GENOMIC DNA]</scope>
</reference>
<protein>
    <submittedName>
        <fullName evidence="2">Uncharacterized protein</fullName>
    </submittedName>
</protein>
<feature type="compositionally biased region" description="Basic and acidic residues" evidence="1">
    <location>
        <begin position="39"/>
        <end position="59"/>
    </location>
</feature>
<organism evidence="2 3">
    <name type="scientific">Ilex paraguariensis</name>
    <name type="common">yerba mate</name>
    <dbReference type="NCBI Taxonomy" id="185542"/>
    <lineage>
        <taxon>Eukaryota</taxon>
        <taxon>Viridiplantae</taxon>
        <taxon>Streptophyta</taxon>
        <taxon>Embryophyta</taxon>
        <taxon>Tracheophyta</taxon>
        <taxon>Spermatophyta</taxon>
        <taxon>Magnoliopsida</taxon>
        <taxon>eudicotyledons</taxon>
        <taxon>Gunneridae</taxon>
        <taxon>Pentapetalae</taxon>
        <taxon>asterids</taxon>
        <taxon>campanulids</taxon>
        <taxon>Aquifoliales</taxon>
        <taxon>Aquifoliaceae</taxon>
        <taxon>Ilex</taxon>
    </lineage>
</organism>
<keyword evidence="3" id="KW-1185">Reference proteome</keyword>
<feature type="compositionally biased region" description="Basic residues" evidence="1">
    <location>
        <begin position="17"/>
        <end position="29"/>
    </location>
</feature>
<evidence type="ECO:0000313" key="3">
    <source>
        <dbReference type="Proteomes" id="UP001642360"/>
    </source>
</evidence>
<sequence length="186" mass="21118">MTATPCKHQQSPDRTPKKPFKTSKIRRHIEKTYNDLLECPDRRERKEEDSREPSERSTEPFRTATPVSTLTDRTGKIVLARHRMKSKIQNHRSFVVAETKEFVAVAIGVGIVGRMGLRTVVYRSRWRMKARIECRRRGGGWGAESKGGLSSEHCCFLVPAHREVESSERPGELGIGNWDLGFGTLG</sequence>
<gene>
    <name evidence="2" type="ORF">ILEXP_LOCUS46462</name>
</gene>
<evidence type="ECO:0000256" key="1">
    <source>
        <dbReference type="SAM" id="MobiDB-lite"/>
    </source>
</evidence>
<accession>A0ABC8U4C9</accession>
<name>A0ABC8U4C9_9AQUA</name>
<dbReference type="EMBL" id="CAUOFW020006857">
    <property type="protein sequence ID" value="CAK9176605.1"/>
    <property type="molecule type" value="Genomic_DNA"/>
</dbReference>
<comment type="caution">
    <text evidence="2">The sequence shown here is derived from an EMBL/GenBank/DDBJ whole genome shotgun (WGS) entry which is preliminary data.</text>
</comment>
<feature type="region of interest" description="Disordered" evidence="1">
    <location>
        <begin position="1"/>
        <end position="66"/>
    </location>
</feature>
<dbReference type="AlphaFoldDB" id="A0ABC8U4C9"/>